<keyword evidence="2" id="KW-0732">Signal</keyword>
<comment type="similarity">
    <text evidence="1">Belongs to the phosphatidylethanolamine-binding protein family.</text>
</comment>
<dbReference type="SUPFAM" id="SSF49777">
    <property type="entry name" value="PEBP-like"/>
    <property type="match status" value="1"/>
</dbReference>
<evidence type="ECO:0000313" key="3">
    <source>
        <dbReference type="EMBL" id="JAV08485.1"/>
    </source>
</evidence>
<evidence type="ECO:0000256" key="2">
    <source>
        <dbReference type="SAM" id="SignalP"/>
    </source>
</evidence>
<name>A0A1L8DQ58_9DIPT</name>
<accession>A0A1L8DQ58</accession>
<feature type="signal peptide" evidence="2">
    <location>
        <begin position="1"/>
        <end position="21"/>
    </location>
</feature>
<dbReference type="Pfam" id="PF01161">
    <property type="entry name" value="PBP"/>
    <property type="match status" value="1"/>
</dbReference>
<dbReference type="PANTHER" id="PTHR11362:SF82">
    <property type="entry name" value="PHOSPHATIDYLETHANOLAMINE-BINDING PROTEIN 4"/>
    <property type="match status" value="1"/>
</dbReference>
<proteinExistence type="inferred from homology"/>
<dbReference type="InterPro" id="IPR008914">
    <property type="entry name" value="PEBP"/>
</dbReference>
<protein>
    <submittedName>
        <fullName evidence="3">Putative phosphatidylethanolamine-binding protein</fullName>
    </submittedName>
</protein>
<reference evidence="3" key="1">
    <citation type="submission" date="2016-12" db="EMBL/GenBank/DDBJ databases">
        <title>An insight into the sialome and mialome of the sand fly, Nyssomyia neivai.</title>
        <authorList>
            <person name="Sebastian V."/>
            <person name="Goulart T.M."/>
            <person name="Oliveira W."/>
            <person name="Calvo E."/>
            <person name="Oliveira L.F."/>
            <person name="Pinto M.C."/>
            <person name="Rosselino A.M."/>
            <person name="Ribeiro J.M."/>
        </authorList>
    </citation>
    <scope>NUCLEOTIDE SEQUENCE</scope>
</reference>
<organism evidence="3">
    <name type="scientific">Nyssomyia neivai</name>
    <dbReference type="NCBI Taxonomy" id="330878"/>
    <lineage>
        <taxon>Eukaryota</taxon>
        <taxon>Metazoa</taxon>
        <taxon>Ecdysozoa</taxon>
        <taxon>Arthropoda</taxon>
        <taxon>Hexapoda</taxon>
        <taxon>Insecta</taxon>
        <taxon>Pterygota</taxon>
        <taxon>Neoptera</taxon>
        <taxon>Endopterygota</taxon>
        <taxon>Diptera</taxon>
        <taxon>Nematocera</taxon>
        <taxon>Psychodoidea</taxon>
        <taxon>Psychodidae</taxon>
        <taxon>Nyssomyia</taxon>
    </lineage>
</organism>
<dbReference type="AlphaFoldDB" id="A0A1L8DQ58"/>
<dbReference type="EMBL" id="GFDF01005599">
    <property type="protein sequence ID" value="JAV08485.1"/>
    <property type="molecule type" value="Transcribed_RNA"/>
</dbReference>
<dbReference type="InterPro" id="IPR035810">
    <property type="entry name" value="PEBP_euk"/>
</dbReference>
<dbReference type="InterPro" id="IPR001858">
    <property type="entry name" value="Phosphatidylethanolamine-bd_CS"/>
</dbReference>
<dbReference type="CDD" id="cd00866">
    <property type="entry name" value="PEBP_euk"/>
    <property type="match status" value="1"/>
</dbReference>
<dbReference type="InterPro" id="IPR036610">
    <property type="entry name" value="PEBP-like_sf"/>
</dbReference>
<dbReference type="PANTHER" id="PTHR11362">
    <property type="entry name" value="PHOSPHATIDYLETHANOLAMINE-BINDING PROTEIN"/>
    <property type="match status" value="1"/>
</dbReference>
<dbReference type="Gene3D" id="3.90.280.10">
    <property type="entry name" value="PEBP-like"/>
    <property type="match status" value="1"/>
</dbReference>
<sequence length="210" mass="23996">MEIFNFFLLILPILMVSTVLAKEDVASKFKASEVVPDVFGKIPKNLIDVSVKYPSGAKLNYGNELTPTQVKDIPSVKWHADPKEYYTLIMTDPDVPNRIDRSRGQVKHWQVVNIPGKKVDKGEIIAEYIGSGPPEGSGLHRYIVLVFLQPRGKIDFSQEEKSYYWMVMNRYGFSAEEFANKYSLKLLGGNLFEAKYDDYVPILYSQFKDL</sequence>
<feature type="chain" id="PRO_5012499144" evidence="2">
    <location>
        <begin position="22"/>
        <end position="210"/>
    </location>
</feature>
<evidence type="ECO:0000256" key="1">
    <source>
        <dbReference type="ARBA" id="ARBA00007091"/>
    </source>
</evidence>
<dbReference type="PROSITE" id="PS01220">
    <property type="entry name" value="PBP"/>
    <property type="match status" value="1"/>
</dbReference>